<dbReference type="EMBL" id="NXEJ01000007">
    <property type="protein sequence ID" value="POO50836.1"/>
    <property type="molecule type" value="Genomic_DNA"/>
</dbReference>
<evidence type="ECO:0000313" key="4">
    <source>
        <dbReference type="EMBL" id="POO50836.1"/>
    </source>
</evidence>
<reference evidence="3 6" key="2">
    <citation type="journal article" date="2023" name="Phytobiomes J">
        <title>Deciphering the key players within the bacterial microbiota associated with aerial crown gall tumors on rhododendron: Insights into the gallobiome.</title>
        <authorList>
            <person name="Kuzmanovic N."/>
            <person name="Nesme J."/>
            <person name="Wolf J."/>
            <person name="Neumann-Schaal M."/>
            <person name="Petersen J."/>
            <person name="Fernandez-Gnecco G."/>
            <person name="Sproeer C."/>
            <person name="Bunk B."/>
            <person name="Overmann J."/>
            <person name="Sorensen S.J."/>
            <person name="Idczak E."/>
            <person name="Smalla K."/>
        </authorList>
    </citation>
    <scope>NUCLEOTIDE SEQUENCE [LARGE SCALE GENOMIC DNA]</scope>
    <source>
        <strain evidence="6">rho-14.1</strain>
        <strain evidence="3">Rho-14.1</strain>
    </source>
</reference>
<evidence type="ECO:0000256" key="1">
    <source>
        <dbReference type="ARBA" id="ARBA00022679"/>
    </source>
</evidence>
<dbReference type="InterPro" id="IPR050769">
    <property type="entry name" value="NAT_camello-type"/>
</dbReference>
<dbReference type="CDD" id="cd04301">
    <property type="entry name" value="NAT_SF"/>
    <property type="match status" value="1"/>
</dbReference>
<proteinExistence type="predicted"/>
<evidence type="ECO:0000313" key="5">
    <source>
        <dbReference type="Proteomes" id="UP000237447"/>
    </source>
</evidence>
<dbReference type="PANTHER" id="PTHR13947">
    <property type="entry name" value="GNAT FAMILY N-ACETYLTRANSFERASE"/>
    <property type="match status" value="1"/>
</dbReference>
<dbReference type="RefSeq" id="WP_103659221.1">
    <property type="nucleotide sequence ID" value="NZ_CP192764.1"/>
</dbReference>
<protein>
    <submittedName>
        <fullName evidence="4">GNAT family N-acetyltransferase</fullName>
    </submittedName>
</protein>
<dbReference type="SUPFAM" id="SSF55729">
    <property type="entry name" value="Acyl-CoA N-acyltransferases (Nat)"/>
    <property type="match status" value="1"/>
</dbReference>
<dbReference type="Pfam" id="PF00583">
    <property type="entry name" value="Acetyltransf_1"/>
    <property type="match status" value="1"/>
</dbReference>
<reference evidence="4 5" key="1">
    <citation type="journal article" date="2018" name="Syst. Appl. Microbiol.">
        <title>Agrobacterium rosae sp. nov., isolated from galls on different agricultural crops.</title>
        <authorList>
            <person name="Kuzmanovic N."/>
            <person name="Pulawska J."/>
            <person name="Smalla K."/>
            <person name="Nesme X."/>
        </authorList>
    </citation>
    <scope>NUCLEOTIDE SEQUENCE [LARGE SCALE GENOMIC DNA]</scope>
    <source>
        <strain evidence="4 5">NCPPB 1650</strain>
    </source>
</reference>
<dbReference type="InterPro" id="IPR016181">
    <property type="entry name" value="Acyl_CoA_acyltransferase"/>
</dbReference>
<dbReference type="PROSITE" id="PS51186">
    <property type="entry name" value="GNAT"/>
    <property type="match status" value="1"/>
</dbReference>
<organism evidence="4 5">
    <name type="scientific">Agrobacterium rosae</name>
    <dbReference type="NCBI Taxonomy" id="1972867"/>
    <lineage>
        <taxon>Bacteria</taxon>
        <taxon>Pseudomonadati</taxon>
        <taxon>Pseudomonadota</taxon>
        <taxon>Alphaproteobacteria</taxon>
        <taxon>Hyphomicrobiales</taxon>
        <taxon>Rhizobiaceae</taxon>
        <taxon>Rhizobium/Agrobacterium group</taxon>
        <taxon>Agrobacterium</taxon>
    </lineage>
</organism>
<comment type="caution">
    <text evidence="4">The sequence shown here is derived from an EMBL/GenBank/DDBJ whole genome shotgun (WGS) entry which is preliminary data.</text>
</comment>
<dbReference type="AlphaFoldDB" id="A0AAE5VP79"/>
<dbReference type="Proteomes" id="UP000237447">
    <property type="component" value="Unassembled WGS sequence"/>
</dbReference>
<dbReference type="InterPro" id="IPR000182">
    <property type="entry name" value="GNAT_dom"/>
</dbReference>
<evidence type="ECO:0000313" key="6">
    <source>
        <dbReference type="Proteomes" id="UP001277561"/>
    </source>
</evidence>
<dbReference type="Proteomes" id="UP001277561">
    <property type="component" value="Unassembled WGS sequence"/>
</dbReference>
<evidence type="ECO:0000313" key="3">
    <source>
        <dbReference type="EMBL" id="MDX8331537.1"/>
    </source>
</evidence>
<keyword evidence="1" id="KW-0808">Transferase</keyword>
<evidence type="ECO:0000259" key="2">
    <source>
        <dbReference type="PROSITE" id="PS51186"/>
    </source>
</evidence>
<feature type="domain" description="N-acetyltransferase" evidence="2">
    <location>
        <begin position="3"/>
        <end position="166"/>
    </location>
</feature>
<dbReference type="EMBL" id="JAVRAD010000010">
    <property type="protein sequence ID" value="MDX8331537.1"/>
    <property type="molecule type" value="Genomic_DNA"/>
</dbReference>
<dbReference type="GeneID" id="86880628"/>
<dbReference type="GO" id="GO:0008080">
    <property type="term" value="F:N-acetyltransferase activity"/>
    <property type="evidence" value="ECO:0007669"/>
    <property type="project" value="InterPro"/>
</dbReference>
<dbReference type="PANTHER" id="PTHR13947:SF37">
    <property type="entry name" value="LD18367P"/>
    <property type="match status" value="1"/>
</dbReference>
<gene>
    <name evidence="4" type="ORF">CPJ18_15025</name>
    <name evidence="3" type="ORF">RMS29_20125</name>
</gene>
<dbReference type="Gene3D" id="3.40.630.30">
    <property type="match status" value="1"/>
</dbReference>
<keyword evidence="6" id="KW-1185">Reference proteome</keyword>
<accession>A0AAE5VP79</accession>
<sequence length="171" mass="18678">MQISIHKLSASDANDYRDLRLEGLVAHPEAFGASFEDEAVLSVNDFAQRLDQGNVFGARRTDTNALVGAVGLRISTASKTRHKGAIWGMYVRPETRGSGIGAALIKHALDYAKPLVEEVTIIVGASNIAAHKLYIKMGFEQYGFERRALKIGQTYYDEVLMAVVLNPPTGQ</sequence>
<name>A0AAE5VP79_9HYPH</name>